<evidence type="ECO:0000256" key="6">
    <source>
        <dbReference type="HAMAP-Rule" id="MF_00031"/>
    </source>
</evidence>
<dbReference type="RefSeq" id="WP_096399510.1">
    <property type="nucleotide sequence ID" value="NZ_AP017368.1"/>
</dbReference>
<keyword evidence="1 6" id="KW-0963">Cytoplasm</keyword>
<protein>
    <recommendedName>
        <fullName evidence="6">Holliday junction branch migration complex subunit RuvA</fullName>
    </recommendedName>
</protein>
<keyword evidence="3 6" id="KW-0238">DNA-binding</keyword>
<accession>A0A1J1DY16</accession>
<feature type="region of interest" description="Domain III" evidence="6">
    <location>
        <begin position="150"/>
        <end position="203"/>
    </location>
</feature>
<keyword evidence="8" id="KW-0378">Hydrolase</keyword>
<comment type="function">
    <text evidence="6">The RuvA-RuvB-RuvC complex processes Holliday junction (HJ) DNA during genetic recombination and DNA repair, while the RuvA-RuvB complex plays an important role in the rescue of blocked DNA replication forks via replication fork reversal (RFR). RuvA specifically binds to HJ cruciform DNA, conferring on it an open structure. The RuvB hexamer acts as an ATP-dependent pump, pulling dsDNA into and through the RuvAB complex. HJ branch migration allows RuvC to scan DNA until it finds its consensus sequence, where it cleaves and resolves the cruciform DNA.</text>
</comment>
<dbReference type="GO" id="GO:0006281">
    <property type="term" value="P:DNA repair"/>
    <property type="evidence" value="ECO:0007669"/>
    <property type="project" value="UniProtKB-UniRule"/>
</dbReference>
<dbReference type="SUPFAM" id="SSF46929">
    <property type="entry name" value="DNA helicase RuvA subunit, C-terminal domain"/>
    <property type="match status" value="1"/>
</dbReference>
<dbReference type="GO" id="GO:0000400">
    <property type="term" value="F:four-way junction DNA binding"/>
    <property type="evidence" value="ECO:0007669"/>
    <property type="project" value="UniProtKB-UniRule"/>
</dbReference>
<dbReference type="KEGG" id="dtr:RSDT_0470"/>
<dbReference type="InterPro" id="IPR012340">
    <property type="entry name" value="NA-bd_OB-fold"/>
</dbReference>
<dbReference type="InterPro" id="IPR003583">
    <property type="entry name" value="Hlx-hairpin-Hlx_DNA-bd_motif"/>
</dbReference>
<dbReference type="Pfam" id="PF14520">
    <property type="entry name" value="HHH_5"/>
    <property type="match status" value="1"/>
</dbReference>
<comment type="domain">
    <text evidence="6">Has three domains with a flexible linker between the domains II and III and assumes an 'L' shape. Domain III is highly mobile and contacts RuvB.</text>
</comment>
<evidence type="ECO:0000256" key="2">
    <source>
        <dbReference type="ARBA" id="ARBA00022763"/>
    </source>
</evidence>
<dbReference type="GO" id="GO:0009378">
    <property type="term" value="F:four-way junction helicase activity"/>
    <property type="evidence" value="ECO:0007669"/>
    <property type="project" value="InterPro"/>
</dbReference>
<dbReference type="SMART" id="SM00278">
    <property type="entry name" value="HhH1"/>
    <property type="match status" value="2"/>
</dbReference>
<dbReference type="Pfam" id="PF07499">
    <property type="entry name" value="RuvA_C"/>
    <property type="match status" value="1"/>
</dbReference>
<sequence length="203" mass="21963">MIAYIEGRLVETWDQACLVVTQSGVGYEVALPSRTLAALPARGESVALYTSLAVREDALELFGFATFEERQAFEVLLTISKVGARTALAILSTFRPDDLRRLVLEEDVAALTRVSGIGKKSAQHIFLELQYKLKVDNAAGAALPTVGTREASVFRDAVAGLVNLGYAEEECVPLVKKILHEEPDMDVAGALRLALKRFGRGAS</sequence>
<evidence type="ECO:0000256" key="3">
    <source>
        <dbReference type="ARBA" id="ARBA00023125"/>
    </source>
</evidence>
<dbReference type="Gene3D" id="1.10.150.20">
    <property type="entry name" value="5' to 3' exonuclease, C-terminal subdomain"/>
    <property type="match status" value="1"/>
</dbReference>
<proteinExistence type="inferred from homology"/>
<evidence type="ECO:0000256" key="4">
    <source>
        <dbReference type="ARBA" id="ARBA00023172"/>
    </source>
</evidence>
<keyword evidence="2 6" id="KW-0227">DNA damage</keyword>
<dbReference type="GO" id="GO:0005737">
    <property type="term" value="C:cytoplasm"/>
    <property type="evidence" value="ECO:0007669"/>
    <property type="project" value="UniProtKB-SubCell"/>
</dbReference>
<gene>
    <name evidence="6 8" type="primary">ruvA</name>
    <name evidence="8" type="ORF">RSDT_0470</name>
</gene>
<evidence type="ECO:0000313" key="8">
    <source>
        <dbReference type="EMBL" id="BAV91982.1"/>
    </source>
</evidence>
<dbReference type="InterPro" id="IPR010994">
    <property type="entry name" value="RuvA_2-like"/>
</dbReference>
<dbReference type="Gene3D" id="1.10.8.10">
    <property type="entry name" value="DNA helicase RuvA subunit, C-terminal domain"/>
    <property type="match status" value="1"/>
</dbReference>
<evidence type="ECO:0000259" key="7">
    <source>
        <dbReference type="SMART" id="SM00278"/>
    </source>
</evidence>
<keyword evidence="9" id="KW-1185">Reference proteome</keyword>
<dbReference type="InterPro" id="IPR013849">
    <property type="entry name" value="DNA_helicase_Holl-junc_RuvA_I"/>
</dbReference>
<keyword evidence="8" id="KW-0067">ATP-binding</keyword>
<comment type="subunit">
    <text evidence="6">Homotetramer. Forms an RuvA(8)-RuvB(12)-Holliday junction (HJ) complex. HJ DNA is sandwiched between 2 RuvA tetramers; dsDNA enters through RuvA and exits via RuvB. An RuvB hexamer assembles on each DNA strand where it exits the tetramer. Each RuvB hexamer is contacted by two RuvA subunits (via domain III) on 2 adjacent RuvB subunits; this complex drives branch migration. In the full resolvosome a probable DNA-RuvA(4)-RuvB(12)-RuvC(2) complex forms which resolves the HJ.</text>
</comment>
<keyword evidence="5 6" id="KW-0234">DNA repair</keyword>
<dbReference type="EMBL" id="AP017368">
    <property type="protein sequence ID" value="BAV91982.1"/>
    <property type="molecule type" value="Genomic_DNA"/>
</dbReference>
<dbReference type="InterPro" id="IPR000085">
    <property type="entry name" value="RuvA"/>
</dbReference>
<feature type="domain" description="Helix-hairpin-helix DNA-binding motif class 1" evidence="7">
    <location>
        <begin position="74"/>
        <end position="93"/>
    </location>
</feature>
<name>A0A1J1DY16_9BACT</name>
<dbReference type="HAMAP" id="MF_00031">
    <property type="entry name" value="DNA_HJ_migration_RuvA"/>
    <property type="match status" value="1"/>
</dbReference>
<comment type="similarity">
    <text evidence="6">Belongs to the RuvA family.</text>
</comment>
<dbReference type="SUPFAM" id="SSF50249">
    <property type="entry name" value="Nucleic acid-binding proteins"/>
    <property type="match status" value="1"/>
</dbReference>
<dbReference type="GO" id="GO:0006310">
    <property type="term" value="P:DNA recombination"/>
    <property type="evidence" value="ECO:0007669"/>
    <property type="project" value="UniProtKB-UniRule"/>
</dbReference>
<comment type="subcellular location">
    <subcellularLocation>
        <location evidence="6">Cytoplasm</location>
    </subcellularLocation>
</comment>
<comment type="caution">
    <text evidence="6">Lacks conserved residue(s) required for the propagation of feature annotation.</text>
</comment>
<feature type="domain" description="Helix-hairpin-helix DNA-binding motif class 1" evidence="7">
    <location>
        <begin position="109"/>
        <end position="128"/>
    </location>
</feature>
<dbReference type="GO" id="GO:0005524">
    <property type="term" value="F:ATP binding"/>
    <property type="evidence" value="ECO:0007669"/>
    <property type="project" value="InterPro"/>
</dbReference>
<dbReference type="GO" id="GO:0009379">
    <property type="term" value="C:Holliday junction helicase complex"/>
    <property type="evidence" value="ECO:0007669"/>
    <property type="project" value="InterPro"/>
</dbReference>
<dbReference type="Pfam" id="PF01330">
    <property type="entry name" value="RuvA_N"/>
    <property type="match status" value="1"/>
</dbReference>
<dbReference type="AlphaFoldDB" id="A0A1J1DY16"/>
<keyword evidence="4 6" id="KW-0233">DNA recombination</keyword>
<evidence type="ECO:0000313" key="9">
    <source>
        <dbReference type="Proteomes" id="UP000242645"/>
    </source>
</evidence>
<dbReference type="CDD" id="cd14332">
    <property type="entry name" value="UBA_RuvA_C"/>
    <property type="match status" value="1"/>
</dbReference>
<dbReference type="InterPro" id="IPR011114">
    <property type="entry name" value="RuvA_C"/>
</dbReference>
<evidence type="ECO:0000256" key="1">
    <source>
        <dbReference type="ARBA" id="ARBA00022490"/>
    </source>
</evidence>
<reference evidence="8 9" key="1">
    <citation type="journal article" date="2017" name="ISME J.">
        <title>Genome of 'Ca. Desulfovibrio trichonymphae', an H2-oxidizing bacterium in a tripartite symbiotic system within a protist cell in the termite gut.</title>
        <authorList>
            <person name="Kuwahara H."/>
            <person name="Yuki M."/>
            <person name="Izawa K."/>
            <person name="Ohkuma M."/>
            <person name="Hongoh Y."/>
        </authorList>
    </citation>
    <scope>NUCLEOTIDE SEQUENCE [LARGE SCALE GENOMIC DNA]</scope>
    <source>
        <strain evidence="8 9">Rs-N31</strain>
    </source>
</reference>
<keyword evidence="8" id="KW-0347">Helicase</keyword>
<evidence type="ECO:0000256" key="5">
    <source>
        <dbReference type="ARBA" id="ARBA00023204"/>
    </source>
</evidence>
<dbReference type="OrthoDB" id="5293449at2"/>
<organism evidence="8 9">
    <name type="scientific">Candidatus Desulfovibrio trichonymphae</name>
    <dbReference type="NCBI Taxonomy" id="1725232"/>
    <lineage>
        <taxon>Bacteria</taxon>
        <taxon>Pseudomonadati</taxon>
        <taxon>Thermodesulfobacteriota</taxon>
        <taxon>Desulfovibrionia</taxon>
        <taxon>Desulfovibrionales</taxon>
        <taxon>Desulfovibrionaceae</taxon>
        <taxon>Desulfovibrio</taxon>
    </lineage>
</organism>
<dbReference type="GO" id="GO:0048476">
    <property type="term" value="C:Holliday junction resolvase complex"/>
    <property type="evidence" value="ECO:0007669"/>
    <property type="project" value="UniProtKB-UniRule"/>
</dbReference>
<dbReference type="Gene3D" id="2.40.50.140">
    <property type="entry name" value="Nucleic acid-binding proteins"/>
    <property type="match status" value="1"/>
</dbReference>
<dbReference type="InterPro" id="IPR036267">
    <property type="entry name" value="RuvA_C_sf"/>
</dbReference>
<dbReference type="Proteomes" id="UP000242645">
    <property type="component" value="Chromosome"/>
</dbReference>
<dbReference type="SUPFAM" id="SSF47781">
    <property type="entry name" value="RuvA domain 2-like"/>
    <property type="match status" value="1"/>
</dbReference>
<keyword evidence="8" id="KW-0547">Nucleotide-binding</keyword>
<dbReference type="NCBIfam" id="TIGR00084">
    <property type="entry name" value="ruvA"/>
    <property type="match status" value="1"/>
</dbReference>